<dbReference type="EMBL" id="CAFAAS010000001">
    <property type="protein sequence ID" value="CAB4794817.1"/>
    <property type="molecule type" value="Genomic_DNA"/>
</dbReference>
<dbReference type="AlphaFoldDB" id="A0A6J7GZT1"/>
<evidence type="ECO:0000313" key="3">
    <source>
        <dbReference type="EMBL" id="CAB4971164.1"/>
    </source>
</evidence>
<dbReference type="EMBL" id="CAFBMU010000001">
    <property type="protein sequence ID" value="CAB4912246.1"/>
    <property type="molecule type" value="Genomic_DNA"/>
</dbReference>
<reference evidence="2" key="1">
    <citation type="submission" date="2020-05" db="EMBL/GenBank/DDBJ databases">
        <authorList>
            <person name="Chiriac C."/>
            <person name="Salcher M."/>
            <person name="Ghai R."/>
            <person name="Kavagutti S V."/>
        </authorList>
    </citation>
    <scope>NUCLEOTIDE SEQUENCE</scope>
</reference>
<sequence>MRKAIAIALTAIFLLPPASLAMGSGDKFSDAQTGLTYTVYKPSITLGLSASKFQLITCGVGSEQWIYAKYGGTKRYVEIMQTMAGVKCSDPGISKQLKNVKINGVNAKVYVYCDPSRPAVFAKCTTSDIARLGGYLIFTNKAAKNLKPTEIQVQGIGGVTYAQLVTVAKSLKTVTASGNISQMLPPIFIDPATATEVSVKVGSSVVLTVTEPDKWSGQVADPSIATFVPGGDQGTYTTNPALTANAVGTTSVHIIHGSDSFELQLTVTG</sequence>
<evidence type="ECO:0000313" key="4">
    <source>
        <dbReference type="EMBL" id="CAB5150853.1"/>
    </source>
</evidence>
<accession>A0A6J7GZT1</accession>
<gene>
    <name evidence="1" type="ORF">UFOPK3077_00108</name>
    <name evidence="2" type="ORF">UFOPK3667_00107</name>
    <name evidence="3" type="ORF">UFOPK3903_00447</name>
    <name evidence="4" type="ORF">UFOPK4444_00650</name>
</gene>
<organism evidence="2">
    <name type="scientific">freshwater metagenome</name>
    <dbReference type="NCBI Taxonomy" id="449393"/>
    <lineage>
        <taxon>unclassified sequences</taxon>
        <taxon>metagenomes</taxon>
        <taxon>ecological metagenomes</taxon>
    </lineage>
</organism>
<evidence type="ECO:0000313" key="2">
    <source>
        <dbReference type="EMBL" id="CAB4912246.1"/>
    </source>
</evidence>
<proteinExistence type="predicted"/>
<protein>
    <submittedName>
        <fullName evidence="2">Unannotated protein</fullName>
    </submittedName>
</protein>
<dbReference type="EMBL" id="CAFBOD010000003">
    <property type="protein sequence ID" value="CAB4971164.1"/>
    <property type="molecule type" value="Genomic_DNA"/>
</dbReference>
<evidence type="ECO:0000313" key="1">
    <source>
        <dbReference type="EMBL" id="CAB4794817.1"/>
    </source>
</evidence>
<name>A0A6J7GZT1_9ZZZZ</name>
<dbReference type="EMBL" id="CAFBRZ010000030">
    <property type="protein sequence ID" value="CAB5150853.1"/>
    <property type="molecule type" value="Genomic_DNA"/>
</dbReference>